<feature type="active site" evidence="10 12">
    <location>
        <position position="584"/>
    </location>
</feature>
<evidence type="ECO:0000256" key="2">
    <source>
        <dbReference type="ARBA" id="ARBA00003670"/>
    </source>
</evidence>
<dbReference type="Proteomes" id="UP000076404">
    <property type="component" value="Chromosome"/>
</dbReference>
<name>A0A143BP16_9BACT</name>
<evidence type="ECO:0000256" key="1">
    <source>
        <dbReference type="ARBA" id="ARBA00001946"/>
    </source>
</evidence>
<dbReference type="InterPro" id="IPR021135">
    <property type="entry name" value="PEP_COase"/>
</dbReference>
<protein>
    <recommendedName>
        <fullName evidence="5 10">Phosphoenolpyruvate carboxylase</fullName>
        <shortName evidence="10">PEPC</shortName>
        <shortName evidence="10">PEPCase</shortName>
        <ecNumber evidence="4 10">4.1.1.31</ecNumber>
    </recommendedName>
</protein>
<dbReference type="KEGG" id="gph:GEMMAAP_18240"/>
<dbReference type="InterPro" id="IPR033129">
    <property type="entry name" value="PEPCASE_His_AS"/>
</dbReference>
<evidence type="ECO:0000313" key="13">
    <source>
        <dbReference type="EMBL" id="AMW06201.1"/>
    </source>
</evidence>
<dbReference type="InterPro" id="IPR022805">
    <property type="entry name" value="PEP_COase_bac/pln-type"/>
</dbReference>
<reference evidence="13 14" key="1">
    <citation type="journal article" date="2014" name="Proc. Natl. Acad. Sci. U.S.A.">
        <title>Functional type 2 photosynthetic reaction centers found in the rare bacterial phylum Gemmatimonadetes.</title>
        <authorList>
            <person name="Zeng Y."/>
            <person name="Feng F."/>
            <person name="Medova H."/>
            <person name="Dean J."/>
            <person name="Koblizek M."/>
        </authorList>
    </citation>
    <scope>NUCLEOTIDE SEQUENCE [LARGE SCALE GENOMIC DNA]</scope>
    <source>
        <strain evidence="13 14">AP64</strain>
    </source>
</reference>
<keyword evidence="6 10" id="KW-0460">Magnesium</keyword>
<dbReference type="AlphaFoldDB" id="A0A143BP16"/>
<dbReference type="Gene3D" id="1.20.1440.90">
    <property type="entry name" value="Phosphoenolpyruvate/pyruvate domain"/>
    <property type="match status" value="1"/>
</dbReference>
<evidence type="ECO:0000256" key="9">
    <source>
        <dbReference type="ARBA" id="ARBA00048995"/>
    </source>
</evidence>
<dbReference type="GO" id="GO:0005829">
    <property type="term" value="C:cytosol"/>
    <property type="evidence" value="ECO:0007669"/>
    <property type="project" value="TreeGrafter"/>
</dbReference>
<keyword evidence="8 10" id="KW-0120">Carbon dioxide fixation</keyword>
<comment type="similarity">
    <text evidence="3 10">Belongs to the PEPCase type 1 family.</text>
</comment>
<dbReference type="EMBL" id="CP011454">
    <property type="protein sequence ID" value="AMW06201.1"/>
    <property type="molecule type" value="Genomic_DNA"/>
</dbReference>
<keyword evidence="7 10" id="KW-0456">Lyase</keyword>
<keyword evidence="13" id="KW-0670">Pyruvate</keyword>
<dbReference type="STRING" id="1379270.GEMMAAP_18240"/>
<evidence type="ECO:0000256" key="7">
    <source>
        <dbReference type="ARBA" id="ARBA00023239"/>
    </source>
</evidence>
<evidence type="ECO:0000256" key="6">
    <source>
        <dbReference type="ARBA" id="ARBA00022842"/>
    </source>
</evidence>
<dbReference type="HAMAP" id="MF_00595">
    <property type="entry name" value="PEPcase_type1"/>
    <property type="match status" value="1"/>
</dbReference>
<gene>
    <name evidence="10" type="primary">ppc</name>
    <name evidence="13" type="ORF">GEMMAAP_18240</name>
</gene>
<accession>A0A143BP16</accession>
<keyword evidence="14" id="KW-1185">Reference proteome</keyword>
<evidence type="ECO:0000313" key="14">
    <source>
        <dbReference type="Proteomes" id="UP000076404"/>
    </source>
</evidence>
<dbReference type="SUPFAM" id="SSF51621">
    <property type="entry name" value="Phosphoenolpyruvate/pyruvate domain"/>
    <property type="match status" value="1"/>
</dbReference>
<evidence type="ECO:0000256" key="12">
    <source>
        <dbReference type="PROSITE-ProRule" id="PRU10112"/>
    </source>
</evidence>
<dbReference type="PANTHER" id="PTHR30523">
    <property type="entry name" value="PHOSPHOENOLPYRUVATE CARBOXYLASE"/>
    <property type="match status" value="1"/>
</dbReference>
<dbReference type="RefSeq" id="WP_026850891.1">
    <property type="nucleotide sequence ID" value="NZ_CP011454.1"/>
</dbReference>
<evidence type="ECO:0000256" key="8">
    <source>
        <dbReference type="ARBA" id="ARBA00023300"/>
    </source>
</evidence>
<reference evidence="13 14" key="2">
    <citation type="journal article" date="2016" name="Environ. Microbiol. Rep.">
        <title>Metagenomic evidence for the presence of phototrophic Gemmatimonadetes bacteria in diverse environments.</title>
        <authorList>
            <person name="Zeng Y."/>
            <person name="Baumbach J."/>
            <person name="Barbosa E.G."/>
            <person name="Azevedo V."/>
            <person name="Zhang C."/>
            <person name="Koblizek M."/>
        </authorList>
    </citation>
    <scope>NUCLEOTIDE SEQUENCE [LARGE SCALE GENOMIC DNA]</scope>
    <source>
        <strain evidence="13 14">AP64</strain>
    </source>
</reference>
<evidence type="ECO:0000256" key="4">
    <source>
        <dbReference type="ARBA" id="ARBA00012305"/>
    </source>
</evidence>
<dbReference type="GO" id="GO:0000287">
    <property type="term" value="F:magnesium ion binding"/>
    <property type="evidence" value="ECO:0007669"/>
    <property type="project" value="UniProtKB-UniRule"/>
</dbReference>
<evidence type="ECO:0000256" key="11">
    <source>
        <dbReference type="PROSITE-ProRule" id="PRU10111"/>
    </source>
</evidence>
<dbReference type="NCBIfam" id="NF000584">
    <property type="entry name" value="PRK00009.1"/>
    <property type="match status" value="1"/>
</dbReference>
<proteinExistence type="inferred from homology"/>
<dbReference type="GO" id="GO:0006099">
    <property type="term" value="P:tricarboxylic acid cycle"/>
    <property type="evidence" value="ECO:0007669"/>
    <property type="project" value="InterPro"/>
</dbReference>
<comment type="catalytic activity">
    <reaction evidence="9 10">
        <text>oxaloacetate + phosphate = phosphoenolpyruvate + hydrogencarbonate</text>
        <dbReference type="Rhea" id="RHEA:28370"/>
        <dbReference type="ChEBI" id="CHEBI:16452"/>
        <dbReference type="ChEBI" id="CHEBI:17544"/>
        <dbReference type="ChEBI" id="CHEBI:43474"/>
        <dbReference type="ChEBI" id="CHEBI:58702"/>
        <dbReference type="EC" id="4.1.1.31"/>
    </reaction>
</comment>
<organism evidence="13 14">
    <name type="scientific">Gemmatimonas phototrophica</name>
    <dbReference type="NCBI Taxonomy" id="1379270"/>
    <lineage>
        <taxon>Bacteria</taxon>
        <taxon>Pseudomonadati</taxon>
        <taxon>Gemmatimonadota</taxon>
        <taxon>Gemmatimonadia</taxon>
        <taxon>Gemmatimonadales</taxon>
        <taxon>Gemmatimonadaceae</taxon>
        <taxon>Gemmatimonas</taxon>
    </lineage>
</organism>
<dbReference type="PROSITE" id="PS00393">
    <property type="entry name" value="PEPCASE_2"/>
    <property type="match status" value="1"/>
</dbReference>
<dbReference type="InterPro" id="IPR018129">
    <property type="entry name" value="PEP_COase_Lys_AS"/>
</dbReference>
<sequence length="927" mass="102424">MTTNRDDKDLPLRDDIRLLGRLLGDAVRDQEGEATFDLVEQTRQAAVRFAREGRAEDRARLHALLDTLPPATMLSVVRAFAYFLQLANIAEDTHRARRRRSHEAMGSPPREGTLAFALDAVRAAIGNDAVARERLQQFFAEALIAPVLTAHPTEVQRQSTQVAMQQVADLLERRDRMVLTAEEQAESDIALQRQVLTLWHTRLVRGERLRVIDEVKNGIGYYRSTFFTEVPRLYANTAALLHERFPGADFPLGTFLRVGSWIGGDRDGNPFVTADILRDTLRLQAAAAFDFYLEEVHALGGMLSISRTLHSITPELDALAANSPDKSVQRLDEPYRRALSGVYARLVATMRRLELPPPTRAALGEGVPYAEAVELRADLQVVRDALVRTQLPLLASGRLQRLLTAVEVFGFHLAPLDLRQNADVHEQVVAELLAQAGVCANYLALTEEARVALLAAELAGTRPVYSPHLVYSEDVQRELDIVFAARAMRERYGHSALPHYIISKCDGVSDLLEVALMLKEAGLATGGAAPSLGLDIIPLFETISDLQRAGTTMSAAFALPIYRALVQSRGDVQEVMLGYSDSNKDGGFLTSGWELYQAELALMTVFTSAGVKLRFFHGRGGSVGRGGGPSYDAILAQPSGAVSGQIRLTEQGEVIASKYATPDVGRRNLELLVAATLEATLTDHENQADKAVTFHPVMDRLSALAFRAYRALVYETPGFTQYFRESTPLAEIATLNIGSRPASRKPSDRIEDLRAIPWVFAWAQCRCMLPGWYGFGTAVAQWLQETPDGLPVLQRMATRWPFFRTLLSNVDMVLAKSDLRVASRYSELVSDDALRGQIFGAIEAEWQRTREALRLITGEEQLLADNPLLARSIANRFPYMDPLNHLQIALLKRHRDLLAAGGNVDEHVRRGIHLTINGIAAGLRNSG</sequence>
<evidence type="ECO:0000256" key="10">
    <source>
        <dbReference type="HAMAP-Rule" id="MF_00595"/>
    </source>
</evidence>
<dbReference type="GO" id="GO:0008964">
    <property type="term" value="F:phosphoenolpyruvate carboxylase activity"/>
    <property type="evidence" value="ECO:0007669"/>
    <property type="project" value="UniProtKB-UniRule"/>
</dbReference>
<dbReference type="eggNOG" id="COG2352">
    <property type="taxonomic scope" value="Bacteria"/>
</dbReference>
<dbReference type="PRINTS" id="PR00150">
    <property type="entry name" value="PEPCARBXLASE"/>
</dbReference>
<dbReference type="Pfam" id="PF00311">
    <property type="entry name" value="PEPcase"/>
    <property type="match status" value="1"/>
</dbReference>
<dbReference type="PANTHER" id="PTHR30523:SF6">
    <property type="entry name" value="PHOSPHOENOLPYRUVATE CARBOXYLASE"/>
    <property type="match status" value="1"/>
</dbReference>
<dbReference type="EC" id="4.1.1.31" evidence="4 10"/>
<evidence type="ECO:0000256" key="5">
    <source>
        <dbReference type="ARBA" id="ARBA00022419"/>
    </source>
</evidence>
<comment type="function">
    <text evidence="2 10">Forms oxaloacetate, a four-carbon dicarboxylic acid source for the tricarboxylic acid cycle.</text>
</comment>
<evidence type="ECO:0000256" key="3">
    <source>
        <dbReference type="ARBA" id="ARBA00008346"/>
    </source>
</evidence>
<dbReference type="OrthoDB" id="9768133at2"/>
<comment type="cofactor">
    <cofactor evidence="1 10">
        <name>Mg(2+)</name>
        <dbReference type="ChEBI" id="CHEBI:18420"/>
    </cofactor>
</comment>
<dbReference type="InterPro" id="IPR015813">
    <property type="entry name" value="Pyrv/PenolPyrv_kinase-like_dom"/>
</dbReference>
<dbReference type="PROSITE" id="PS00781">
    <property type="entry name" value="PEPCASE_1"/>
    <property type="match status" value="1"/>
</dbReference>
<comment type="subunit">
    <text evidence="10">Homotetramer.</text>
</comment>
<dbReference type="GO" id="GO:0006107">
    <property type="term" value="P:oxaloacetate metabolic process"/>
    <property type="evidence" value="ECO:0007669"/>
    <property type="project" value="UniProtKB-UniRule"/>
</dbReference>
<dbReference type="GO" id="GO:0015977">
    <property type="term" value="P:carbon fixation"/>
    <property type="evidence" value="ECO:0007669"/>
    <property type="project" value="UniProtKB-UniRule"/>
</dbReference>
<feature type="active site" evidence="10 11">
    <location>
        <position position="151"/>
    </location>
</feature>